<comment type="subcellular location">
    <subcellularLocation>
        <location evidence="9">Cell membrane</location>
        <topology evidence="9">Multi-pass membrane protein</topology>
    </subcellularLocation>
</comment>
<evidence type="ECO:0000256" key="3">
    <source>
        <dbReference type="ARBA" id="ARBA00022670"/>
    </source>
</evidence>
<keyword evidence="11" id="KW-0732">Signal</keyword>
<reference evidence="13" key="1">
    <citation type="journal article" date="2019" name="Int. J. Syst. Evol. Microbiol.">
        <title>The Global Catalogue of Microorganisms (GCM) 10K type strain sequencing project: providing services to taxonomists for standard genome sequencing and annotation.</title>
        <authorList>
            <consortium name="The Broad Institute Genomics Platform"/>
            <consortium name="The Broad Institute Genome Sequencing Center for Infectious Disease"/>
            <person name="Wu L."/>
            <person name="Ma J."/>
        </authorList>
    </citation>
    <scope>NUCLEOTIDE SEQUENCE [LARGE SCALE GENOMIC DNA]</scope>
    <source>
        <strain evidence="13">JCM 18304</strain>
    </source>
</reference>
<keyword evidence="6 9" id="KW-0378">Hydrolase</keyword>
<evidence type="ECO:0000256" key="9">
    <source>
        <dbReference type="HAMAP-Rule" id="MF_00161"/>
    </source>
</evidence>
<feature type="active site" evidence="9">
    <location>
        <position position="123"/>
    </location>
</feature>
<comment type="function">
    <text evidence="9">This protein specifically catalyzes the removal of signal peptides from prolipoproteins.</text>
</comment>
<keyword evidence="4 9" id="KW-0812">Transmembrane</keyword>
<keyword evidence="5 9" id="KW-0064">Aspartyl protease</keyword>
<name>A0ABP9RL73_9ACTN</name>
<feature type="transmembrane region" description="Helical" evidence="9">
    <location>
        <begin position="131"/>
        <end position="150"/>
    </location>
</feature>
<keyword evidence="8 9" id="KW-0472">Membrane</keyword>
<dbReference type="PANTHER" id="PTHR33695:SF1">
    <property type="entry name" value="LIPOPROTEIN SIGNAL PEPTIDASE"/>
    <property type="match status" value="1"/>
</dbReference>
<dbReference type="HAMAP" id="MF_00161">
    <property type="entry name" value="LspA"/>
    <property type="match status" value="1"/>
</dbReference>
<evidence type="ECO:0000256" key="10">
    <source>
        <dbReference type="RuleBase" id="RU004181"/>
    </source>
</evidence>
<evidence type="ECO:0000256" key="4">
    <source>
        <dbReference type="ARBA" id="ARBA00022692"/>
    </source>
</evidence>
<feature type="transmembrane region" description="Helical" evidence="9">
    <location>
        <begin position="55"/>
        <end position="79"/>
    </location>
</feature>
<evidence type="ECO:0000256" key="7">
    <source>
        <dbReference type="ARBA" id="ARBA00022989"/>
    </source>
</evidence>
<dbReference type="InterPro" id="IPR001872">
    <property type="entry name" value="Peptidase_A8"/>
</dbReference>
<dbReference type="RefSeq" id="WP_345626307.1">
    <property type="nucleotide sequence ID" value="NZ_BAABJQ010000002.1"/>
</dbReference>
<dbReference type="NCBIfam" id="TIGR00077">
    <property type="entry name" value="lspA"/>
    <property type="match status" value="1"/>
</dbReference>
<evidence type="ECO:0000256" key="6">
    <source>
        <dbReference type="ARBA" id="ARBA00022801"/>
    </source>
</evidence>
<comment type="catalytic activity">
    <reaction evidence="9">
        <text>Release of signal peptides from bacterial membrane prolipoproteins. Hydrolyzes -Xaa-Yaa-Zaa-|-(S,diacylglyceryl)Cys-, in which Xaa is hydrophobic (preferably Leu), and Yaa (Ala or Ser) and Zaa (Gly or Ala) have small, neutral side chains.</text>
        <dbReference type="EC" id="3.4.23.36"/>
    </reaction>
</comment>
<dbReference type="Proteomes" id="UP001501570">
    <property type="component" value="Unassembled WGS sequence"/>
</dbReference>
<sequence length="168" mass="17138">MHPIAAARRLVWLMALAGFAADQITKALVAAHLEGQPPIQVVGDLVSLNASRNSGAAFSFAPAATAVFTLVAIGVVVVIVRAASALRSTGWAMALGLVLAGAAGNLTDRLLRAPGLGRGAVVDFIDVRHFATFNLADACITCGAVLAVLLSMRGIPMTQKTAPTAEPA</sequence>
<evidence type="ECO:0000256" key="1">
    <source>
        <dbReference type="ARBA" id="ARBA00006139"/>
    </source>
</evidence>
<keyword evidence="7 9" id="KW-1133">Transmembrane helix</keyword>
<keyword evidence="13" id="KW-1185">Reference proteome</keyword>
<evidence type="ECO:0000313" key="12">
    <source>
        <dbReference type="EMBL" id="GAA5179282.1"/>
    </source>
</evidence>
<feature type="transmembrane region" description="Helical" evidence="9">
    <location>
        <begin position="91"/>
        <end position="111"/>
    </location>
</feature>
<dbReference type="EMBL" id="BAABJQ010000002">
    <property type="protein sequence ID" value="GAA5179282.1"/>
    <property type="molecule type" value="Genomic_DNA"/>
</dbReference>
<organism evidence="12 13">
    <name type="scientific">Rugosimonospora acidiphila</name>
    <dbReference type="NCBI Taxonomy" id="556531"/>
    <lineage>
        <taxon>Bacteria</taxon>
        <taxon>Bacillati</taxon>
        <taxon>Actinomycetota</taxon>
        <taxon>Actinomycetes</taxon>
        <taxon>Micromonosporales</taxon>
        <taxon>Micromonosporaceae</taxon>
        <taxon>Rugosimonospora</taxon>
    </lineage>
</organism>
<evidence type="ECO:0000256" key="2">
    <source>
        <dbReference type="ARBA" id="ARBA00022475"/>
    </source>
</evidence>
<dbReference type="EC" id="3.4.23.36" evidence="9"/>
<proteinExistence type="inferred from homology"/>
<evidence type="ECO:0000256" key="5">
    <source>
        <dbReference type="ARBA" id="ARBA00022750"/>
    </source>
</evidence>
<dbReference type="PRINTS" id="PR00781">
    <property type="entry name" value="LIPOSIGPTASE"/>
</dbReference>
<feature type="chain" id="PRO_5047437362" description="Lipoprotein signal peptidase" evidence="11">
    <location>
        <begin position="21"/>
        <end position="168"/>
    </location>
</feature>
<evidence type="ECO:0000256" key="11">
    <source>
        <dbReference type="SAM" id="SignalP"/>
    </source>
</evidence>
<comment type="similarity">
    <text evidence="1 9 10">Belongs to the peptidase A8 family.</text>
</comment>
<keyword evidence="2 9" id="KW-1003">Cell membrane</keyword>
<comment type="caution">
    <text evidence="12">The sequence shown here is derived from an EMBL/GenBank/DDBJ whole genome shotgun (WGS) entry which is preliminary data.</text>
</comment>
<dbReference type="PANTHER" id="PTHR33695">
    <property type="entry name" value="LIPOPROTEIN SIGNAL PEPTIDASE"/>
    <property type="match status" value="1"/>
</dbReference>
<evidence type="ECO:0000313" key="13">
    <source>
        <dbReference type="Proteomes" id="UP001501570"/>
    </source>
</evidence>
<comment type="caution">
    <text evidence="9">Lacks conserved residue(s) required for the propagation of feature annotation.</text>
</comment>
<feature type="signal peptide" evidence="11">
    <location>
        <begin position="1"/>
        <end position="20"/>
    </location>
</feature>
<gene>
    <name evidence="9" type="primary">lspA</name>
    <name evidence="12" type="ORF">GCM10023322_08810</name>
</gene>
<evidence type="ECO:0000256" key="8">
    <source>
        <dbReference type="ARBA" id="ARBA00023136"/>
    </source>
</evidence>
<protein>
    <recommendedName>
        <fullName evidence="9">Lipoprotein signal peptidase</fullName>
        <ecNumber evidence="9">3.4.23.36</ecNumber>
    </recommendedName>
    <alternativeName>
        <fullName evidence="9">Prolipoprotein signal peptidase</fullName>
    </alternativeName>
    <alternativeName>
        <fullName evidence="9">Signal peptidase II</fullName>
        <shortName evidence="9">SPase II</shortName>
    </alternativeName>
</protein>
<accession>A0ABP9RL73</accession>
<dbReference type="Pfam" id="PF01252">
    <property type="entry name" value="Peptidase_A8"/>
    <property type="match status" value="1"/>
</dbReference>
<comment type="pathway">
    <text evidence="9">Protein modification; lipoprotein biosynthesis (signal peptide cleavage).</text>
</comment>
<feature type="active site" evidence="9">
    <location>
        <position position="137"/>
    </location>
</feature>
<keyword evidence="3 9" id="KW-0645">Protease</keyword>